<keyword evidence="1" id="KW-0732">Signal</keyword>
<keyword evidence="2" id="KW-0812">Transmembrane</keyword>
<dbReference type="eggNOG" id="ENOG5032YBM">
    <property type="taxonomic scope" value="Bacteria"/>
</dbReference>
<dbReference type="KEGG" id="mmb:Mmol_0424"/>
<reference evidence="3" key="1">
    <citation type="submission" date="2009-07" db="EMBL/GenBank/DDBJ databases">
        <title>Complete sequence of Methylotenera mobilis JLW8.</title>
        <authorList>
            <consortium name="US DOE Joint Genome Institute"/>
            <person name="Lucas S."/>
            <person name="Copeland A."/>
            <person name="Lapidus A."/>
            <person name="Glavina del Rio T."/>
            <person name="Tice H."/>
            <person name="Bruce D."/>
            <person name="Goodwin L."/>
            <person name="Pitluck S."/>
            <person name="LaButti K.M."/>
            <person name="Clum A."/>
            <person name="Larimer F."/>
            <person name="Land M."/>
            <person name="Hauser L."/>
            <person name="Kyrpides N."/>
            <person name="Mikhailova N."/>
            <person name="Kayluzhnaya M."/>
            <person name="Chistoserdova L."/>
        </authorList>
    </citation>
    <scope>NUCLEOTIDE SEQUENCE [LARGE SCALE GENOMIC DNA]</scope>
    <source>
        <strain evidence="3">JLW8 / ATCC BAA-1282 / DSM 17540</strain>
    </source>
</reference>
<keyword evidence="3" id="KW-1185">Reference proteome</keyword>
<dbReference type="Proteomes" id="UP000002742">
    <property type="component" value="Chromosome"/>
</dbReference>
<name>C6WTL2_METML</name>
<protein>
    <submittedName>
        <fullName evidence="2">Putative transmembrane protein</fullName>
    </submittedName>
</protein>
<gene>
    <name evidence="2" type="ordered locus">Mmol_0424</name>
</gene>
<organism evidence="2 3">
    <name type="scientific">Methylotenera mobilis (strain JLW8 / ATCC BAA-1282 / DSM 17540)</name>
    <dbReference type="NCBI Taxonomy" id="583345"/>
    <lineage>
        <taxon>Bacteria</taxon>
        <taxon>Pseudomonadati</taxon>
        <taxon>Pseudomonadota</taxon>
        <taxon>Betaproteobacteria</taxon>
        <taxon>Nitrosomonadales</taxon>
        <taxon>Methylophilaceae</taxon>
        <taxon>Methylotenera</taxon>
    </lineage>
</organism>
<feature type="chain" id="PRO_5002973150" evidence="1">
    <location>
        <begin position="26"/>
        <end position="179"/>
    </location>
</feature>
<feature type="signal peptide" evidence="1">
    <location>
        <begin position="1"/>
        <end position="25"/>
    </location>
</feature>
<evidence type="ECO:0000313" key="3">
    <source>
        <dbReference type="Proteomes" id="UP000002742"/>
    </source>
</evidence>
<sequence length="179" mass="20295">MTNVFINLRFIIAFCLATLPLTAIPAPIPEYDMKAAYLYNLAMFTEWPENAINTPTNNTVRLCILGNDSFGSSLSTLSRSRNTGMRIQLSYLTDVKRADFCQVLFIDKSELKNTESVLKLLENKSILTVTDNEEIFRMGLMVGLFLDKNKLIFDINYTLANSSKINISSKLLKMARYVI</sequence>
<keyword evidence="2" id="KW-0472">Membrane</keyword>
<reference evidence="2 3" key="2">
    <citation type="journal article" date="2011" name="J. Bacteriol.">
        <title>Genomes of three methylotrophs from a single niche uncover genetic and metabolic divergence of Methylophilaceae.</title>
        <authorList>
            <person name="Lapidus A."/>
            <person name="Clum A."/>
            <person name="Labutti K."/>
            <person name="Kaluzhnaya M.G."/>
            <person name="Lim S."/>
            <person name="Beck D.A."/>
            <person name="Glavina Del Rio T."/>
            <person name="Nolan M."/>
            <person name="Mavromatis K."/>
            <person name="Huntemann M."/>
            <person name="Lucas S."/>
            <person name="Lidstrom M.E."/>
            <person name="Ivanova N."/>
            <person name="Chistoserdova L."/>
        </authorList>
    </citation>
    <scope>NUCLEOTIDE SEQUENCE [LARGE SCALE GENOMIC DNA]</scope>
    <source>
        <strain evidence="3">JLW8 / ATCC BAA-1282 / DSM 17540</strain>
    </source>
</reference>
<dbReference type="EMBL" id="CP001672">
    <property type="protein sequence ID" value="ACT47334.1"/>
    <property type="molecule type" value="Genomic_DNA"/>
</dbReference>
<dbReference type="Pfam" id="PF13689">
    <property type="entry name" value="DUF4154"/>
    <property type="match status" value="1"/>
</dbReference>
<dbReference type="InterPro" id="IPR025293">
    <property type="entry name" value="YfiR/HmsC-like"/>
</dbReference>
<dbReference type="HOGENOM" id="CLU_093136_0_0_4"/>
<accession>C6WTL2</accession>
<dbReference type="STRING" id="583345.Mmol_0424"/>
<dbReference type="AlphaFoldDB" id="C6WTL2"/>
<dbReference type="OrthoDB" id="8527941at2"/>
<evidence type="ECO:0000313" key="2">
    <source>
        <dbReference type="EMBL" id="ACT47334.1"/>
    </source>
</evidence>
<proteinExistence type="predicted"/>
<evidence type="ECO:0000256" key="1">
    <source>
        <dbReference type="SAM" id="SignalP"/>
    </source>
</evidence>